<evidence type="ECO:0000313" key="2">
    <source>
        <dbReference type="EMBL" id="MEN2765739.1"/>
    </source>
</evidence>
<dbReference type="EMBL" id="JBDIML010000001">
    <property type="protein sequence ID" value="MEN2765739.1"/>
    <property type="molecule type" value="Genomic_DNA"/>
</dbReference>
<accession>A0ABU9XF06</accession>
<evidence type="ECO:0000313" key="3">
    <source>
        <dbReference type="Proteomes" id="UP001444625"/>
    </source>
</evidence>
<protein>
    <submittedName>
        <fullName evidence="2">Helix-turn-helix transcriptional regulator</fullName>
    </submittedName>
</protein>
<feature type="domain" description="HTH cro/C1-type" evidence="1">
    <location>
        <begin position="7"/>
        <end position="69"/>
    </location>
</feature>
<dbReference type="Gene3D" id="1.10.260.40">
    <property type="entry name" value="lambda repressor-like DNA-binding domains"/>
    <property type="match status" value="1"/>
</dbReference>
<keyword evidence="3" id="KW-1185">Reference proteome</keyword>
<organism evidence="2 3">
    <name type="scientific">Ornithinibacillus xuwenensis</name>
    <dbReference type="NCBI Taxonomy" id="3144668"/>
    <lineage>
        <taxon>Bacteria</taxon>
        <taxon>Bacillati</taxon>
        <taxon>Bacillota</taxon>
        <taxon>Bacilli</taxon>
        <taxon>Bacillales</taxon>
        <taxon>Bacillaceae</taxon>
        <taxon>Ornithinibacillus</taxon>
    </lineage>
</organism>
<comment type="caution">
    <text evidence="2">The sequence shown here is derived from an EMBL/GenBank/DDBJ whole genome shotgun (WGS) entry which is preliminary data.</text>
</comment>
<sequence length="71" mass="8331">MKKVTFKLNELMGKHRVRSIRKLSEDTGINRYTLSKMYDNELTRMDAATLSTLCNYFGCELHELIDLTDKE</sequence>
<name>A0ABU9XF06_9BACI</name>
<gene>
    <name evidence="2" type="ORF">ABC228_00940</name>
</gene>
<proteinExistence type="predicted"/>
<dbReference type="RefSeq" id="WP_345823213.1">
    <property type="nucleotide sequence ID" value="NZ_JBDIML010000001.1"/>
</dbReference>
<evidence type="ECO:0000259" key="1">
    <source>
        <dbReference type="Pfam" id="PF13443"/>
    </source>
</evidence>
<dbReference type="SUPFAM" id="SSF47413">
    <property type="entry name" value="lambda repressor-like DNA-binding domains"/>
    <property type="match status" value="1"/>
</dbReference>
<reference evidence="2 3" key="1">
    <citation type="submission" date="2024-05" db="EMBL/GenBank/DDBJ databases">
        <authorList>
            <person name="Haq I."/>
            <person name="Ullah Z."/>
            <person name="Ahmad R."/>
            <person name="Li M."/>
            <person name="Tong Y."/>
        </authorList>
    </citation>
    <scope>NUCLEOTIDE SEQUENCE [LARGE SCALE GENOMIC DNA]</scope>
    <source>
        <strain evidence="2 3">16A2E</strain>
    </source>
</reference>
<dbReference type="InterPro" id="IPR010982">
    <property type="entry name" value="Lambda_DNA-bd_dom_sf"/>
</dbReference>
<dbReference type="InterPro" id="IPR001387">
    <property type="entry name" value="Cro/C1-type_HTH"/>
</dbReference>
<dbReference type="Pfam" id="PF13443">
    <property type="entry name" value="HTH_26"/>
    <property type="match status" value="1"/>
</dbReference>
<dbReference type="Proteomes" id="UP001444625">
    <property type="component" value="Unassembled WGS sequence"/>
</dbReference>